<dbReference type="Gene3D" id="3.30.530.20">
    <property type="match status" value="1"/>
</dbReference>
<keyword evidence="1" id="KW-1133">Transmembrane helix</keyword>
<dbReference type="CDD" id="cd07818">
    <property type="entry name" value="SRPBCC_1"/>
    <property type="match status" value="1"/>
</dbReference>
<keyword evidence="3" id="KW-1185">Reference proteome</keyword>
<organism evidence="2 3">
    <name type="scientific">Dyadobacter koreensis</name>
    <dbReference type="NCBI Taxonomy" id="408657"/>
    <lineage>
        <taxon>Bacteria</taxon>
        <taxon>Pseudomonadati</taxon>
        <taxon>Bacteroidota</taxon>
        <taxon>Cytophagia</taxon>
        <taxon>Cytophagales</taxon>
        <taxon>Spirosomataceae</taxon>
        <taxon>Dyadobacter</taxon>
    </lineage>
</organism>
<dbReference type="STRING" id="408657.SAMN04487995_1514"/>
<feature type="transmembrane region" description="Helical" evidence="1">
    <location>
        <begin position="6"/>
        <end position="25"/>
    </location>
</feature>
<dbReference type="AlphaFoldDB" id="A0A1H6S4F5"/>
<keyword evidence="1" id="KW-0812">Transmembrane</keyword>
<dbReference type="SUPFAM" id="SSF55961">
    <property type="entry name" value="Bet v1-like"/>
    <property type="match status" value="1"/>
</dbReference>
<keyword evidence="1" id="KW-0472">Membrane</keyword>
<dbReference type="InterPro" id="IPR023393">
    <property type="entry name" value="START-like_dom_sf"/>
</dbReference>
<accession>A0A1H6S4F5</accession>
<dbReference type="EMBL" id="FNXY01000002">
    <property type="protein sequence ID" value="SEI58900.1"/>
    <property type="molecule type" value="Genomic_DNA"/>
</dbReference>
<proteinExistence type="predicted"/>
<dbReference type="RefSeq" id="WP_090334094.1">
    <property type="nucleotide sequence ID" value="NZ_FNXY01000002.1"/>
</dbReference>
<protein>
    <submittedName>
        <fullName evidence="2">Polyketide cyclase / dehydrase and lipid transport</fullName>
    </submittedName>
</protein>
<evidence type="ECO:0000256" key="1">
    <source>
        <dbReference type="SAM" id="Phobius"/>
    </source>
</evidence>
<evidence type="ECO:0000313" key="3">
    <source>
        <dbReference type="Proteomes" id="UP000199532"/>
    </source>
</evidence>
<dbReference type="InterPro" id="IPR019587">
    <property type="entry name" value="Polyketide_cyclase/dehydratase"/>
</dbReference>
<name>A0A1H6S4F5_9BACT</name>
<gene>
    <name evidence="2" type="ORF">SAMN04487995_1514</name>
</gene>
<evidence type="ECO:0000313" key="2">
    <source>
        <dbReference type="EMBL" id="SEI58900.1"/>
    </source>
</evidence>
<dbReference type="OrthoDB" id="9807923at2"/>
<dbReference type="Proteomes" id="UP000199532">
    <property type="component" value="Unassembled WGS sequence"/>
</dbReference>
<reference evidence="2 3" key="1">
    <citation type="submission" date="2016-10" db="EMBL/GenBank/DDBJ databases">
        <authorList>
            <person name="de Groot N.N."/>
        </authorList>
    </citation>
    <scope>NUCLEOTIDE SEQUENCE [LARGE SCALE GENOMIC DNA]</scope>
    <source>
        <strain evidence="2 3">DSM 19938</strain>
    </source>
</reference>
<dbReference type="Pfam" id="PF10604">
    <property type="entry name" value="Polyketide_cyc2"/>
    <property type="match status" value="1"/>
</dbReference>
<sequence length="176" mass="20002">MNVLKIILFIIVAIIGLVLIVALFVKNDYTIEREVVINKPAAEVFDYIRYVKNQDHYNKWTMTDPNMKKEFKGSDGTVGFVYAWDGNDKAGKGEQEITKIDSGKELDLEIRFVKPFEGKAQAKMITKPISENQTVVYWSMAGRSKYPMNITNLFTGAMLGKDLEASLLNLKNILEK</sequence>